<gene>
    <name evidence="1" type="ordered locus">Olsu_0212</name>
</gene>
<dbReference type="Proteomes" id="UP000000333">
    <property type="component" value="Chromosome"/>
</dbReference>
<dbReference type="KEGG" id="ols:Olsu_0212"/>
<dbReference type="AlphaFoldDB" id="E1QY79"/>
<evidence type="ECO:0000313" key="2">
    <source>
        <dbReference type="Proteomes" id="UP000000333"/>
    </source>
</evidence>
<proteinExistence type="predicted"/>
<accession>E1QY79</accession>
<sequence>MAKTTNKTSSLTSEEILGRFVVRARRVEDHSLVKNGDIERYATPRMTFSVTETGSASTQHHVCTDEKAIESLATRLRPFIVRSEPIYLPKILDAICAQAPGEALSENEAEVLETTKSWFSHRYEKKDSERYGVQLIGRDGELLTSLLSDALLAEAWIYTDAVHADPKGEKAEAQKLSYSDRYRAASSYSCEFASVIVNLLNLVRSLSERSLLQVPDSAWTEPASYAEADKNDQEQIAAGSAYVFPIGTEIPAGANPEDIPGARKATPAVMLRLQHPESSATVISFDISQKHASCYEAIYSSKDGFLVFCIDEIGKLMISKEAMAQGGGPVGSISFAASESHQSEAHDFLASIAPPNIFGLKFIFEGKPIFALLQPSKRIAATTK</sequence>
<dbReference type="HOGENOM" id="CLU_719315_0_0_11"/>
<dbReference type="eggNOG" id="ENOG5033Y85">
    <property type="taxonomic scope" value="Bacteria"/>
</dbReference>
<dbReference type="OrthoDB" id="3196580at2"/>
<dbReference type="GeneID" id="78511689"/>
<name>E1QY79_OLSUV</name>
<reference evidence="1 2" key="1">
    <citation type="journal article" date="2010" name="Stand. Genomic Sci.">
        <title>Complete genome sequence of Olsenella uli type strain (VPI D76D-27C).</title>
        <authorList>
            <person name="Goker M."/>
            <person name="Held B."/>
            <person name="Lucas S."/>
            <person name="Nolan M."/>
            <person name="Yasawong M."/>
            <person name="Glavina Del Rio T."/>
            <person name="Tice H."/>
            <person name="Cheng J.F."/>
            <person name="Bruce D."/>
            <person name="Detter J.C."/>
            <person name="Tapia R."/>
            <person name="Han C."/>
            <person name="Goodwin L."/>
            <person name="Pitluck S."/>
            <person name="Liolios K."/>
            <person name="Ivanova N."/>
            <person name="Mavromatis K."/>
            <person name="Mikhailova N."/>
            <person name="Pati A."/>
            <person name="Chen A."/>
            <person name="Palaniappan K."/>
            <person name="Land M."/>
            <person name="Hauser L."/>
            <person name="Chang Y.J."/>
            <person name="Jeffries C.D."/>
            <person name="Rohde M."/>
            <person name="Sikorski J."/>
            <person name="Pukall R."/>
            <person name="Woyke T."/>
            <person name="Bristow J."/>
            <person name="Eisen J.A."/>
            <person name="Markowitz V."/>
            <person name="Hugenholtz P."/>
            <person name="Kyrpides N.C."/>
            <person name="Klenk H.P."/>
            <person name="Lapidus A."/>
        </authorList>
    </citation>
    <scope>NUCLEOTIDE SEQUENCE [LARGE SCALE GENOMIC DNA]</scope>
    <source>
        <strain evidence="2">ATCC 49627 / DSM 7084 / CIP 109912 / JCM 12494 / NCIMB 702895 / VPI D76D-27C</strain>
    </source>
</reference>
<dbReference type="EMBL" id="CP002106">
    <property type="protein sequence ID" value="ADK67343.1"/>
    <property type="molecule type" value="Genomic_DNA"/>
</dbReference>
<evidence type="ECO:0000313" key="1">
    <source>
        <dbReference type="EMBL" id="ADK67343.1"/>
    </source>
</evidence>
<dbReference type="RefSeq" id="WP_013251095.1">
    <property type="nucleotide sequence ID" value="NC_014363.1"/>
</dbReference>
<protein>
    <submittedName>
        <fullName evidence="1">Uncharacterized protein</fullName>
    </submittedName>
</protein>
<keyword evidence="2" id="KW-1185">Reference proteome</keyword>
<organism evidence="1 2">
    <name type="scientific">Olsenella uli (strain ATCC 49627 / DSM 7084 / CCUG 31166 / CIP 109912 / JCM 12494 / LMG 11480 / NCIMB 702895 / VPI D76D-27C)</name>
    <name type="common">Lactobacillus uli</name>
    <dbReference type="NCBI Taxonomy" id="633147"/>
    <lineage>
        <taxon>Bacteria</taxon>
        <taxon>Bacillati</taxon>
        <taxon>Actinomycetota</taxon>
        <taxon>Coriobacteriia</taxon>
        <taxon>Coriobacteriales</taxon>
        <taxon>Atopobiaceae</taxon>
        <taxon>Olsenella</taxon>
    </lineage>
</organism>